<reference evidence="2" key="1">
    <citation type="submission" date="2020-11" db="EMBL/GenBank/DDBJ databases">
        <title>Azospira restricta DSM 18626 genome sequence.</title>
        <authorList>
            <person name="Moe W.M."/>
        </authorList>
    </citation>
    <scope>NUCLEOTIDE SEQUENCE</scope>
    <source>
        <strain evidence="2">DSM 18626</strain>
    </source>
</reference>
<evidence type="ECO:0000256" key="1">
    <source>
        <dbReference type="SAM" id="SignalP"/>
    </source>
</evidence>
<keyword evidence="1" id="KW-0732">Signal</keyword>
<evidence type="ECO:0000313" key="2">
    <source>
        <dbReference type="EMBL" id="QRJ63075.1"/>
    </source>
</evidence>
<dbReference type="Proteomes" id="UP000663444">
    <property type="component" value="Chromosome"/>
</dbReference>
<dbReference type="EMBL" id="CP064781">
    <property type="protein sequence ID" value="QRJ63075.1"/>
    <property type="molecule type" value="Genomic_DNA"/>
</dbReference>
<dbReference type="KEGG" id="ares:IWH25_15175"/>
<proteinExistence type="predicted"/>
<keyword evidence="3" id="KW-1185">Reference proteome</keyword>
<protein>
    <submittedName>
        <fullName evidence="2">Uncharacterized protein</fullName>
    </submittedName>
</protein>
<organism evidence="2 3">
    <name type="scientific">Azospira restricta</name>
    <dbReference type="NCBI Taxonomy" id="404405"/>
    <lineage>
        <taxon>Bacteria</taxon>
        <taxon>Pseudomonadati</taxon>
        <taxon>Pseudomonadota</taxon>
        <taxon>Betaproteobacteria</taxon>
        <taxon>Rhodocyclales</taxon>
        <taxon>Rhodocyclaceae</taxon>
        <taxon>Azospira</taxon>
    </lineage>
</organism>
<feature type="chain" id="PRO_5037379231" evidence="1">
    <location>
        <begin position="25"/>
        <end position="124"/>
    </location>
</feature>
<dbReference type="AlphaFoldDB" id="A0A974PX87"/>
<name>A0A974PX87_9RHOO</name>
<feature type="signal peptide" evidence="1">
    <location>
        <begin position="1"/>
        <end position="24"/>
    </location>
</feature>
<dbReference type="RefSeq" id="WP_203386603.1">
    <property type="nucleotide sequence ID" value="NZ_CP064781.1"/>
</dbReference>
<sequence>MSRKPKQLIAAAIAASLIGGAAVAGQGEHGHHHHHFPADVDAFHGVLAPVWHADRGAERNRDACARAGRMAGLAQAIRSTDAARLQASLATLAKTCTDGKGDVERALFDVHEEFHRLIEPRTGA</sequence>
<gene>
    <name evidence="2" type="ORF">IWH25_15175</name>
</gene>
<evidence type="ECO:0000313" key="3">
    <source>
        <dbReference type="Proteomes" id="UP000663444"/>
    </source>
</evidence>
<accession>A0A974PX87</accession>